<organism evidence="7 8">
    <name type="scientific">Banduia mediterranea</name>
    <dbReference type="NCBI Taxonomy" id="3075609"/>
    <lineage>
        <taxon>Bacteria</taxon>
        <taxon>Pseudomonadati</taxon>
        <taxon>Pseudomonadota</taxon>
        <taxon>Gammaproteobacteria</taxon>
        <taxon>Nevskiales</taxon>
        <taxon>Algiphilaceae</taxon>
        <taxon>Banduia</taxon>
    </lineage>
</organism>
<feature type="transmembrane region" description="Helical" evidence="6">
    <location>
        <begin position="29"/>
        <end position="52"/>
    </location>
</feature>
<feature type="transmembrane region" description="Helical" evidence="6">
    <location>
        <begin position="212"/>
        <end position="232"/>
    </location>
</feature>
<sequence length="290" mass="30783">MNGRELFGLIKAAAIGWSQDRASSMGAAIAFYTVLSLAPLLLIVISVAGLFFGEEAARGALIDQLTELVGENGGAAIQAALSSAHDPGRGLISVLIGVATLMIGATTVFMELQANLDRIWKVPMIGGVTGYVRRRMLSFGVILGVGFLLTVSLVMTAVITAIGTFWQDRIGGWQAPIQLLNFAVSFGIVTLLFGMIYKLLPSVNNAWGDVWTGAAVTSLLFSIGKYLIGLYIGSAAVSSSYGAAGAFVVLIVWVYYSAQIFLFGAEFTYRYACLRGSLRHDPIHAGNASR</sequence>
<dbReference type="PIRSF" id="PIRSF035875">
    <property type="entry name" value="RNase_BN"/>
    <property type="match status" value="1"/>
</dbReference>
<evidence type="ECO:0000256" key="6">
    <source>
        <dbReference type="SAM" id="Phobius"/>
    </source>
</evidence>
<dbReference type="PANTHER" id="PTHR30213:SF1">
    <property type="entry name" value="INNER MEMBRANE PROTEIN YHJD"/>
    <property type="match status" value="1"/>
</dbReference>
<dbReference type="InterPro" id="IPR017039">
    <property type="entry name" value="Virul_fac_BrkB"/>
</dbReference>
<evidence type="ECO:0000256" key="4">
    <source>
        <dbReference type="ARBA" id="ARBA00022989"/>
    </source>
</evidence>
<dbReference type="RefSeq" id="WP_311364304.1">
    <property type="nucleotide sequence ID" value="NZ_JAVRIC010000006.1"/>
</dbReference>
<gene>
    <name evidence="7" type="ORF">RM530_05965</name>
</gene>
<evidence type="ECO:0000256" key="3">
    <source>
        <dbReference type="ARBA" id="ARBA00022692"/>
    </source>
</evidence>
<name>A0ABU2WGA8_9GAMM</name>
<protein>
    <submittedName>
        <fullName evidence="7">YihY/virulence factor BrkB family protein</fullName>
    </submittedName>
</protein>
<comment type="caution">
    <text evidence="7">The sequence shown here is derived from an EMBL/GenBank/DDBJ whole genome shotgun (WGS) entry which is preliminary data.</text>
</comment>
<feature type="transmembrane region" description="Helical" evidence="6">
    <location>
        <begin position="137"/>
        <end position="166"/>
    </location>
</feature>
<dbReference type="PANTHER" id="PTHR30213">
    <property type="entry name" value="INNER MEMBRANE PROTEIN YHJD"/>
    <property type="match status" value="1"/>
</dbReference>
<evidence type="ECO:0000256" key="1">
    <source>
        <dbReference type="ARBA" id="ARBA00004651"/>
    </source>
</evidence>
<feature type="transmembrane region" description="Helical" evidence="6">
    <location>
        <begin position="91"/>
        <end position="116"/>
    </location>
</feature>
<dbReference type="EMBL" id="JAVRIC010000006">
    <property type="protein sequence ID" value="MDT0496910.1"/>
    <property type="molecule type" value="Genomic_DNA"/>
</dbReference>
<dbReference type="Pfam" id="PF03631">
    <property type="entry name" value="Virul_fac_BrkB"/>
    <property type="match status" value="1"/>
</dbReference>
<accession>A0ABU2WGA8</accession>
<keyword evidence="8" id="KW-1185">Reference proteome</keyword>
<keyword evidence="3 6" id="KW-0812">Transmembrane</keyword>
<dbReference type="Proteomes" id="UP001254608">
    <property type="component" value="Unassembled WGS sequence"/>
</dbReference>
<comment type="subcellular location">
    <subcellularLocation>
        <location evidence="1">Cell membrane</location>
        <topology evidence="1">Multi-pass membrane protein</topology>
    </subcellularLocation>
</comment>
<feature type="transmembrane region" description="Helical" evidence="6">
    <location>
        <begin position="244"/>
        <end position="265"/>
    </location>
</feature>
<evidence type="ECO:0000313" key="7">
    <source>
        <dbReference type="EMBL" id="MDT0496910.1"/>
    </source>
</evidence>
<keyword evidence="2" id="KW-1003">Cell membrane</keyword>
<feature type="transmembrane region" description="Helical" evidence="6">
    <location>
        <begin position="178"/>
        <end position="200"/>
    </location>
</feature>
<evidence type="ECO:0000256" key="5">
    <source>
        <dbReference type="ARBA" id="ARBA00023136"/>
    </source>
</evidence>
<proteinExistence type="predicted"/>
<evidence type="ECO:0000313" key="8">
    <source>
        <dbReference type="Proteomes" id="UP001254608"/>
    </source>
</evidence>
<keyword evidence="4 6" id="KW-1133">Transmembrane helix</keyword>
<reference evidence="7 8" key="1">
    <citation type="submission" date="2023-09" db="EMBL/GenBank/DDBJ databases">
        <authorList>
            <person name="Rey-Velasco X."/>
        </authorList>
    </citation>
    <scope>NUCLEOTIDE SEQUENCE [LARGE SCALE GENOMIC DNA]</scope>
    <source>
        <strain evidence="7 8">W345</strain>
    </source>
</reference>
<keyword evidence="5 6" id="KW-0472">Membrane</keyword>
<evidence type="ECO:0000256" key="2">
    <source>
        <dbReference type="ARBA" id="ARBA00022475"/>
    </source>
</evidence>